<dbReference type="EnsemblProtists" id="EKX39344">
    <property type="protein sequence ID" value="EKX39344"/>
    <property type="gene ID" value="GUITHDRAFT_143548"/>
</dbReference>
<dbReference type="EMBL" id="JH993040">
    <property type="protein sequence ID" value="EKX39344.1"/>
    <property type="molecule type" value="Genomic_DNA"/>
</dbReference>
<gene>
    <name evidence="1" type="ORF">GUITHDRAFT_143548</name>
</gene>
<evidence type="ECO:0000313" key="2">
    <source>
        <dbReference type="EnsemblProtists" id="EKX39344"/>
    </source>
</evidence>
<dbReference type="RefSeq" id="XP_005826324.1">
    <property type="nucleotide sequence ID" value="XM_005826267.1"/>
</dbReference>
<evidence type="ECO:0000313" key="1">
    <source>
        <dbReference type="EMBL" id="EKX39344.1"/>
    </source>
</evidence>
<dbReference type="Gene3D" id="1.25.40.20">
    <property type="entry name" value="Ankyrin repeat-containing domain"/>
    <property type="match status" value="1"/>
</dbReference>
<keyword evidence="3" id="KW-1185">Reference proteome</keyword>
<dbReference type="PaxDb" id="55529-EKX39344"/>
<organism evidence="1">
    <name type="scientific">Guillardia theta (strain CCMP2712)</name>
    <name type="common">Cryptophyte</name>
    <dbReference type="NCBI Taxonomy" id="905079"/>
    <lineage>
        <taxon>Eukaryota</taxon>
        <taxon>Cryptophyceae</taxon>
        <taxon>Pyrenomonadales</taxon>
        <taxon>Geminigeraceae</taxon>
        <taxon>Guillardia</taxon>
    </lineage>
</organism>
<dbReference type="AlphaFoldDB" id="L1ITZ1"/>
<dbReference type="Proteomes" id="UP000011087">
    <property type="component" value="Unassembled WGS sequence"/>
</dbReference>
<reference evidence="1 3" key="1">
    <citation type="journal article" date="2012" name="Nature">
        <title>Algal genomes reveal evolutionary mosaicism and the fate of nucleomorphs.</title>
        <authorList>
            <consortium name="DOE Joint Genome Institute"/>
            <person name="Curtis B.A."/>
            <person name="Tanifuji G."/>
            <person name="Burki F."/>
            <person name="Gruber A."/>
            <person name="Irimia M."/>
            <person name="Maruyama S."/>
            <person name="Arias M.C."/>
            <person name="Ball S.G."/>
            <person name="Gile G.H."/>
            <person name="Hirakawa Y."/>
            <person name="Hopkins J.F."/>
            <person name="Kuo A."/>
            <person name="Rensing S.A."/>
            <person name="Schmutz J."/>
            <person name="Symeonidi A."/>
            <person name="Elias M."/>
            <person name="Eveleigh R.J."/>
            <person name="Herman E.K."/>
            <person name="Klute M.J."/>
            <person name="Nakayama T."/>
            <person name="Obornik M."/>
            <person name="Reyes-Prieto A."/>
            <person name="Armbrust E.V."/>
            <person name="Aves S.J."/>
            <person name="Beiko R.G."/>
            <person name="Coutinho P."/>
            <person name="Dacks J.B."/>
            <person name="Durnford D.G."/>
            <person name="Fast N.M."/>
            <person name="Green B.R."/>
            <person name="Grisdale C.J."/>
            <person name="Hempel F."/>
            <person name="Henrissat B."/>
            <person name="Hoppner M.P."/>
            <person name="Ishida K."/>
            <person name="Kim E."/>
            <person name="Koreny L."/>
            <person name="Kroth P.G."/>
            <person name="Liu Y."/>
            <person name="Malik S.B."/>
            <person name="Maier U.G."/>
            <person name="McRose D."/>
            <person name="Mock T."/>
            <person name="Neilson J.A."/>
            <person name="Onodera N.T."/>
            <person name="Poole A.M."/>
            <person name="Pritham E.J."/>
            <person name="Richards T.A."/>
            <person name="Rocap G."/>
            <person name="Roy S.W."/>
            <person name="Sarai C."/>
            <person name="Schaack S."/>
            <person name="Shirato S."/>
            <person name="Slamovits C.H."/>
            <person name="Spencer D.F."/>
            <person name="Suzuki S."/>
            <person name="Worden A.Z."/>
            <person name="Zauner S."/>
            <person name="Barry K."/>
            <person name="Bell C."/>
            <person name="Bharti A.K."/>
            <person name="Crow J.A."/>
            <person name="Grimwood J."/>
            <person name="Kramer R."/>
            <person name="Lindquist E."/>
            <person name="Lucas S."/>
            <person name="Salamov A."/>
            <person name="McFadden G.I."/>
            <person name="Lane C.E."/>
            <person name="Keeling P.J."/>
            <person name="Gray M.W."/>
            <person name="Grigoriev I.V."/>
            <person name="Archibald J.M."/>
        </authorList>
    </citation>
    <scope>NUCLEOTIDE SEQUENCE</scope>
    <source>
        <strain evidence="1 3">CCMP2712</strain>
    </source>
</reference>
<dbReference type="InterPro" id="IPR036770">
    <property type="entry name" value="Ankyrin_rpt-contain_sf"/>
</dbReference>
<protein>
    <submittedName>
        <fullName evidence="1 2">Uncharacterized protein</fullName>
    </submittedName>
</protein>
<dbReference type="GeneID" id="17296047"/>
<accession>L1ITZ1</accession>
<reference evidence="2" key="3">
    <citation type="submission" date="2015-06" db="UniProtKB">
        <authorList>
            <consortium name="EnsemblProtists"/>
        </authorList>
    </citation>
    <scope>IDENTIFICATION</scope>
</reference>
<evidence type="ECO:0000313" key="3">
    <source>
        <dbReference type="Proteomes" id="UP000011087"/>
    </source>
</evidence>
<reference evidence="3" key="2">
    <citation type="submission" date="2012-11" db="EMBL/GenBank/DDBJ databases">
        <authorList>
            <person name="Kuo A."/>
            <person name="Curtis B.A."/>
            <person name="Tanifuji G."/>
            <person name="Burki F."/>
            <person name="Gruber A."/>
            <person name="Irimia M."/>
            <person name="Maruyama S."/>
            <person name="Arias M.C."/>
            <person name="Ball S.G."/>
            <person name="Gile G.H."/>
            <person name="Hirakawa Y."/>
            <person name="Hopkins J.F."/>
            <person name="Rensing S.A."/>
            <person name="Schmutz J."/>
            <person name="Symeonidi A."/>
            <person name="Elias M."/>
            <person name="Eveleigh R.J."/>
            <person name="Herman E.K."/>
            <person name="Klute M.J."/>
            <person name="Nakayama T."/>
            <person name="Obornik M."/>
            <person name="Reyes-Prieto A."/>
            <person name="Armbrust E.V."/>
            <person name="Aves S.J."/>
            <person name="Beiko R.G."/>
            <person name="Coutinho P."/>
            <person name="Dacks J.B."/>
            <person name="Durnford D.G."/>
            <person name="Fast N.M."/>
            <person name="Green B.R."/>
            <person name="Grisdale C."/>
            <person name="Hempe F."/>
            <person name="Henrissat B."/>
            <person name="Hoppner M.P."/>
            <person name="Ishida K.-I."/>
            <person name="Kim E."/>
            <person name="Koreny L."/>
            <person name="Kroth P.G."/>
            <person name="Liu Y."/>
            <person name="Malik S.-B."/>
            <person name="Maier U.G."/>
            <person name="McRose D."/>
            <person name="Mock T."/>
            <person name="Neilson J.A."/>
            <person name="Onodera N.T."/>
            <person name="Poole A.M."/>
            <person name="Pritham E.J."/>
            <person name="Richards T.A."/>
            <person name="Rocap G."/>
            <person name="Roy S.W."/>
            <person name="Sarai C."/>
            <person name="Schaack S."/>
            <person name="Shirato S."/>
            <person name="Slamovits C.H."/>
            <person name="Spencer D.F."/>
            <person name="Suzuki S."/>
            <person name="Worden A.Z."/>
            <person name="Zauner S."/>
            <person name="Barry K."/>
            <person name="Bell C."/>
            <person name="Bharti A.K."/>
            <person name="Crow J.A."/>
            <person name="Grimwood J."/>
            <person name="Kramer R."/>
            <person name="Lindquist E."/>
            <person name="Lucas S."/>
            <person name="Salamov A."/>
            <person name="McFadden G.I."/>
            <person name="Lane C.E."/>
            <person name="Keeling P.J."/>
            <person name="Gray M.W."/>
            <person name="Grigoriev I.V."/>
            <person name="Archibald J.M."/>
        </authorList>
    </citation>
    <scope>NUCLEOTIDE SEQUENCE</scope>
    <source>
        <strain evidence="3">CCMP2712</strain>
    </source>
</reference>
<dbReference type="KEGG" id="gtt:GUITHDRAFT_143548"/>
<proteinExistence type="predicted"/>
<sequence>MDRACESGRTFVSLVDANLWKQVEQQSGGMLWPRLGAALPPGVRAILQETVSLLSMRDDGGRTILLSSVEFELNALCQTVKGDKNCVKYLLKAGANIQRVEGEISLSELAARCDDEQLVKLVSLAETSLPDLRSPSPGLLAYLRCQASFAIDRVITPKAYALVLVFAPLRPGAAAENR</sequence>
<name>L1ITZ1_GUITC</name>
<dbReference type="HOGENOM" id="CLU_1513348_0_0_1"/>